<evidence type="ECO:0000313" key="1">
    <source>
        <dbReference type="EMBL" id="GAD52006.1"/>
    </source>
</evidence>
<protein>
    <submittedName>
        <fullName evidence="1">Uncharacterized protein</fullName>
    </submittedName>
</protein>
<evidence type="ECO:0000313" key="2">
    <source>
        <dbReference type="Proteomes" id="UP000016986"/>
    </source>
</evidence>
<dbReference type="Proteomes" id="UP000016986">
    <property type="component" value="Unassembled WGS sequence"/>
</dbReference>
<sequence>MTAWLDGLEGRIEAGATSEDEWRALAAVGERIGALAGRA</sequence>
<dbReference type="EMBL" id="BATA01000012">
    <property type="protein sequence ID" value="GAD52006.1"/>
    <property type="molecule type" value="Genomic_DNA"/>
</dbReference>
<gene>
    <name evidence="1" type="ORF">MBEHAL_0766</name>
</gene>
<reference evidence="1 2" key="1">
    <citation type="submission" date="2013-09" db="EMBL/GenBank/DDBJ databases">
        <title>Whole genome sequencing of Halarchaeum acidiphilum strain MH1-52-1.</title>
        <authorList>
            <person name="Shimane Y."/>
            <person name="Minegishi H."/>
            <person name="Nishi S."/>
            <person name="Echigo A."/>
            <person name="Shuto A."/>
            <person name="Konishi M."/>
            <person name="Ito T."/>
            <person name="Ohkuma M."/>
            <person name="Ohta Y."/>
            <person name="Nagano Y."/>
            <person name="Tsubouchi T."/>
            <person name="Mori K."/>
            <person name="Usui K."/>
            <person name="Kamekura M."/>
            <person name="Usami R."/>
            <person name="Takaki Y."/>
            <person name="Hatada Y."/>
        </authorList>
    </citation>
    <scope>NUCLEOTIDE SEQUENCE [LARGE SCALE GENOMIC DNA]</scope>
    <source>
        <strain evidence="1 2">JCM 16109</strain>
    </source>
</reference>
<dbReference type="AlphaFoldDB" id="U2YE46"/>
<keyword evidence="2" id="KW-1185">Reference proteome</keyword>
<name>U2YE46_9EURY</name>
<proteinExistence type="predicted"/>
<comment type="caution">
    <text evidence="1">The sequence shown here is derived from an EMBL/GenBank/DDBJ whole genome shotgun (WGS) entry which is preliminary data.</text>
</comment>
<accession>U2YE46</accession>
<organism evidence="1 2">
    <name type="scientific">Halarchaeum acidiphilum MH1-52-1</name>
    <dbReference type="NCBI Taxonomy" id="1261545"/>
    <lineage>
        <taxon>Archaea</taxon>
        <taxon>Methanobacteriati</taxon>
        <taxon>Methanobacteriota</taxon>
        <taxon>Stenosarchaea group</taxon>
        <taxon>Halobacteria</taxon>
        <taxon>Halobacteriales</taxon>
        <taxon>Halobacteriaceae</taxon>
    </lineage>
</organism>